<reference evidence="1" key="2">
    <citation type="journal article" date="2015" name="Fish Shellfish Immunol.">
        <title>Early steps in the European eel (Anguilla anguilla)-Vibrio vulnificus interaction in the gills: Role of the RtxA13 toxin.</title>
        <authorList>
            <person name="Callol A."/>
            <person name="Pajuelo D."/>
            <person name="Ebbesson L."/>
            <person name="Teles M."/>
            <person name="MacKenzie S."/>
            <person name="Amaro C."/>
        </authorList>
    </citation>
    <scope>NUCLEOTIDE SEQUENCE</scope>
</reference>
<evidence type="ECO:0000313" key="1">
    <source>
        <dbReference type="EMBL" id="JAH73258.1"/>
    </source>
</evidence>
<dbReference type="AlphaFoldDB" id="A0A0E9V7S9"/>
<organism evidence="1">
    <name type="scientific">Anguilla anguilla</name>
    <name type="common">European freshwater eel</name>
    <name type="synonym">Muraena anguilla</name>
    <dbReference type="NCBI Taxonomy" id="7936"/>
    <lineage>
        <taxon>Eukaryota</taxon>
        <taxon>Metazoa</taxon>
        <taxon>Chordata</taxon>
        <taxon>Craniata</taxon>
        <taxon>Vertebrata</taxon>
        <taxon>Euteleostomi</taxon>
        <taxon>Actinopterygii</taxon>
        <taxon>Neopterygii</taxon>
        <taxon>Teleostei</taxon>
        <taxon>Anguilliformes</taxon>
        <taxon>Anguillidae</taxon>
        <taxon>Anguilla</taxon>
    </lineage>
</organism>
<name>A0A0E9V7S9_ANGAN</name>
<accession>A0A0E9V7S9</accession>
<dbReference type="EMBL" id="GBXM01035319">
    <property type="protein sequence ID" value="JAH73258.1"/>
    <property type="molecule type" value="Transcribed_RNA"/>
</dbReference>
<protein>
    <submittedName>
        <fullName evidence="1">Uncharacterized protein</fullName>
    </submittedName>
</protein>
<sequence length="26" mass="3053">MYFCGINKIRSLGPKRLVDFHISRSN</sequence>
<proteinExistence type="predicted"/>
<reference evidence="1" key="1">
    <citation type="submission" date="2014-11" db="EMBL/GenBank/DDBJ databases">
        <authorList>
            <person name="Amaro Gonzalez C."/>
        </authorList>
    </citation>
    <scope>NUCLEOTIDE SEQUENCE</scope>
</reference>